<comment type="caution">
    <text evidence="2">The sequence shown here is derived from an EMBL/GenBank/DDBJ whole genome shotgun (WGS) entry which is preliminary data.</text>
</comment>
<evidence type="ECO:0000313" key="3">
    <source>
        <dbReference type="Proteomes" id="UP001409585"/>
    </source>
</evidence>
<dbReference type="EMBL" id="BAABLX010000077">
    <property type="protein sequence ID" value="GAA4958869.1"/>
    <property type="molecule type" value="Genomic_DNA"/>
</dbReference>
<accession>A0AAV3U916</accession>
<dbReference type="InterPro" id="IPR012337">
    <property type="entry name" value="RNaseH-like_sf"/>
</dbReference>
<dbReference type="AlphaFoldDB" id="A0AAV3U916"/>
<dbReference type="RefSeq" id="WP_345427504.1">
    <property type="nucleotide sequence ID" value="NZ_AP031496.1"/>
</dbReference>
<feature type="domain" description="Integrase catalytic" evidence="1">
    <location>
        <begin position="433"/>
        <end position="557"/>
    </location>
</feature>
<dbReference type="InterPro" id="IPR001584">
    <property type="entry name" value="Integrase_cat-core"/>
</dbReference>
<evidence type="ECO:0000259" key="1">
    <source>
        <dbReference type="PROSITE" id="PS50994"/>
    </source>
</evidence>
<gene>
    <name evidence="2" type="ORF">GCM10025791_44580</name>
</gene>
<name>A0AAV3U916_9ALTE</name>
<dbReference type="Gene3D" id="3.30.420.10">
    <property type="entry name" value="Ribonuclease H-like superfamily/Ribonuclease H"/>
    <property type="match status" value="1"/>
</dbReference>
<dbReference type="InterPro" id="IPR036397">
    <property type="entry name" value="RNaseH_sf"/>
</dbReference>
<reference evidence="3" key="1">
    <citation type="journal article" date="2019" name="Int. J. Syst. Evol. Microbiol.">
        <title>The Global Catalogue of Microorganisms (GCM) 10K type strain sequencing project: providing services to taxonomists for standard genome sequencing and annotation.</title>
        <authorList>
            <consortium name="The Broad Institute Genomics Platform"/>
            <consortium name="The Broad Institute Genome Sequencing Center for Infectious Disease"/>
            <person name="Wu L."/>
            <person name="Ma J."/>
        </authorList>
    </citation>
    <scope>NUCLEOTIDE SEQUENCE [LARGE SCALE GENOMIC DNA]</scope>
    <source>
        <strain evidence="3">JCM 19134</strain>
    </source>
</reference>
<dbReference type="Proteomes" id="UP001409585">
    <property type="component" value="Unassembled WGS sequence"/>
</dbReference>
<keyword evidence="3" id="KW-1185">Reference proteome</keyword>
<sequence>MHTENELHDYLYRSGHNLSLAAIDYIRQSWINPSRMVGAHAQSNVISFVPSRKLNGKTYSTESRSPERSFLTLCEFDDDVICALDQPDPIQIQQTIKNGIKRWAGYTPDALILTRNGPKVVEVKASTEVDDFLVSKAEDWKRYESGEIVFEPARKAFAEMGLEHVVYVYSQEDRFLVENLDQLLLSRTHETELVLDEERLTKLMHNAFAMTLHDLREKLKLKDMTPLIHAIDRGLLAADLKQHRLADCRNCLVSLNEDMLEHAIELRNKQRVYWDGLSEHSDLTLIPTLEAAEKAITRLDKIKSERSSRSIRRWKHQLRIGQENNLTEFQSLIPMIHLRGNRNRKIPAVVDELLMEFLMGTYIHEQGLSIYRGYMRYKSLALDTHPQFRPVSRQTFTTRLEQIPGEVIGEARGGKRKRNAMGAPTDPEKRGLKASIPWQRAAIDHYLADIYLVVFTRTGEVYVERPWVTAMVDLATSKILGLSISFSSPSRRSVAKVMRDCVRRHGKLPREIIVDRGPDFKSVYLASFMAHYGLILSLRPSGYPQFGGEMEGFFGEFVKQWLCQRPGNLADYKEVRSVDGSKAPKKAAILQPVDFYQELWAFCEWRENKCRGTGANSIEVAFMEGAELYPFYAKSINYDSEFITVTAVETKKYSFSYQRGINIKNTWYYSPALRKLNGRKKKVDVRLDPENPNLIFARVEDKWEPCYSSSINAYSAKCAVHQLVEGMIKHEAFGLREKISEQHDLELARKIRELDEFKEQTKTTPVLEVPIPEGEPDNTENLFSQLANATVRPINIQQWSA</sequence>
<proteinExistence type="predicted"/>
<dbReference type="PROSITE" id="PS50994">
    <property type="entry name" value="INTEGRASE"/>
    <property type="match status" value="1"/>
</dbReference>
<dbReference type="SUPFAM" id="SSF53098">
    <property type="entry name" value="Ribonuclease H-like"/>
    <property type="match status" value="1"/>
</dbReference>
<organism evidence="2 3">
    <name type="scientific">Halioxenophilus aromaticivorans</name>
    <dbReference type="NCBI Taxonomy" id="1306992"/>
    <lineage>
        <taxon>Bacteria</taxon>
        <taxon>Pseudomonadati</taxon>
        <taxon>Pseudomonadota</taxon>
        <taxon>Gammaproteobacteria</taxon>
        <taxon>Alteromonadales</taxon>
        <taxon>Alteromonadaceae</taxon>
        <taxon>Halioxenophilus</taxon>
    </lineage>
</organism>
<dbReference type="InterPro" id="IPR015378">
    <property type="entry name" value="Transposase-like_Mu_C"/>
</dbReference>
<dbReference type="Pfam" id="PF09299">
    <property type="entry name" value="Mu-transpos_C"/>
    <property type="match status" value="1"/>
</dbReference>
<dbReference type="GO" id="GO:0015074">
    <property type="term" value="P:DNA integration"/>
    <property type="evidence" value="ECO:0007669"/>
    <property type="project" value="InterPro"/>
</dbReference>
<dbReference type="GO" id="GO:0003676">
    <property type="term" value="F:nucleic acid binding"/>
    <property type="evidence" value="ECO:0007669"/>
    <property type="project" value="InterPro"/>
</dbReference>
<protein>
    <recommendedName>
        <fullName evidence="1">Integrase catalytic domain-containing protein</fullName>
    </recommendedName>
</protein>
<evidence type="ECO:0000313" key="2">
    <source>
        <dbReference type="EMBL" id="GAA4958869.1"/>
    </source>
</evidence>